<dbReference type="EMBL" id="LACB01001359">
    <property type="protein sequence ID" value="KAJ9480527.1"/>
    <property type="molecule type" value="Genomic_DNA"/>
</dbReference>
<gene>
    <name evidence="1" type="ORF">VN97_g13029</name>
</gene>
<evidence type="ECO:0000313" key="2">
    <source>
        <dbReference type="Proteomes" id="UP001227192"/>
    </source>
</evidence>
<proteinExistence type="predicted"/>
<evidence type="ECO:0000313" key="1">
    <source>
        <dbReference type="EMBL" id="KAJ9480527.1"/>
    </source>
</evidence>
<keyword evidence="2" id="KW-1185">Reference proteome</keyword>
<protein>
    <submittedName>
        <fullName evidence="1">Uncharacterized protein</fullName>
    </submittedName>
</protein>
<reference evidence="1" key="1">
    <citation type="submission" date="2015-06" db="EMBL/GenBank/DDBJ databases">
        <authorList>
            <person name="Nguyen H."/>
        </authorList>
    </citation>
    <scope>NUCLEOTIDE SEQUENCE</scope>
    <source>
        <strain evidence="1">DAOM 180753</strain>
    </source>
</reference>
<comment type="caution">
    <text evidence="1">The sequence shown here is derived from an EMBL/GenBank/DDBJ whole genome shotgun (WGS) entry which is preliminary data.</text>
</comment>
<organism evidence="1 2">
    <name type="scientific">Penicillium thymicola</name>
    <dbReference type="NCBI Taxonomy" id="293382"/>
    <lineage>
        <taxon>Eukaryota</taxon>
        <taxon>Fungi</taxon>
        <taxon>Dikarya</taxon>
        <taxon>Ascomycota</taxon>
        <taxon>Pezizomycotina</taxon>
        <taxon>Eurotiomycetes</taxon>
        <taxon>Eurotiomycetidae</taxon>
        <taxon>Eurotiales</taxon>
        <taxon>Aspergillaceae</taxon>
        <taxon>Penicillium</taxon>
    </lineage>
</organism>
<sequence>FSSDSVQIQFRFSSDSVQIQFRFNSDSIQIQFRFNSDPIQIHFSKCDKLQLDISTTTFLFDLIKVEGYMIIISKITKIVTTCPWTGELHTRPKDHYI</sequence>
<dbReference type="AlphaFoldDB" id="A0AAI9T4J1"/>
<dbReference type="Proteomes" id="UP001227192">
    <property type="component" value="Unassembled WGS sequence"/>
</dbReference>
<feature type="non-terminal residue" evidence="1">
    <location>
        <position position="1"/>
    </location>
</feature>
<accession>A0AAI9T4J1</accession>
<name>A0AAI9T4J1_PENTH</name>
<reference evidence="1" key="2">
    <citation type="journal article" date="2016" name="Fungal Biol.">
        <title>Ochratoxin A production by Penicillium thymicola.</title>
        <authorList>
            <person name="Nguyen H.D.T."/>
            <person name="McMullin D.R."/>
            <person name="Ponomareva E."/>
            <person name="Riley R."/>
            <person name="Pomraning K.R."/>
            <person name="Baker S.E."/>
            <person name="Seifert K.A."/>
        </authorList>
    </citation>
    <scope>NUCLEOTIDE SEQUENCE</scope>
    <source>
        <strain evidence="1">DAOM 180753</strain>
    </source>
</reference>